<evidence type="ECO:0000256" key="1">
    <source>
        <dbReference type="SAM" id="MobiDB-lite"/>
    </source>
</evidence>
<keyword evidence="3" id="KW-1185">Reference proteome</keyword>
<reference evidence="2 3" key="1">
    <citation type="journal article" date="2021" name="Elife">
        <title>Chloroplast acquisition without the gene transfer in kleptoplastic sea slugs, Plakobranchus ocellatus.</title>
        <authorList>
            <person name="Maeda T."/>
            <person name="Takahashi S."/>
            <person name="Yoshida T."/>
            <person name="Shimamura S."/>
            <person name="Takaki Y."/>
            <person name="Nagai Y."/>
            <person name="Toyoda A."/>
            <person name="Suzuki Y."/>
            <person name="Arimoto A."/>
            <person name="Ishii H."/>
            <person name="Satoh N."/>
            <person name="Nishiyama T."/>
            <person name="Hasebe M."/>
            <person name="Maruyama T."/>
            <person name="Minagawa J."/>
            <person name="Obokata J."/>
            <person name="Shigenobu S."/>
        </authorList>
    </citation>
    <scope>NUCLEOTIDE SEQUENCE [LARGE SCALE GENOMIC DNA]</scope>
</reference>
<comment type="caution">
    <text evidence="2">The sequence shown here is derived from an EMBL/GenBank/DDBJ whole genome shotgun (WGS) entry which is preliminary data.</text>
</comment>
<feature type="region of interest" description="Disordered" evidence="1">
    <location>
        <begin position="44"/>
        <end position="98"/>
    </location>
</feature>
<sequence length="98" mass="11221">MRNTTKRITAIGLGGREYFPCPPSSEDLGWHVGWQIFNIVNVDVDNDDEDDDDDDDDDVVVDDDDDDDDDVDDDDDDDDDDEGQEEDCYDNDNDFIHI</sequence>
<accession>A0AAV4IR65</accession>
<organism evidence="2 3">
    <name type="scientific">Elysia marginata</name>
    <dbReference type="NCBI Taxonomy" id="1093978"/>
    <lineage>
        <taxon>Eukaryota</taxon>
        <taxon>Metazoa</taxon>
        <taxon>Spiralia</taxon>
        <taxon>Lophotrochozoa</taxon>
        <taxon>Mollusca</taxon>
        <taxon>Gastropoda</taxon>
        <taxon>Heterobranchia</taxon>
        <taxon>Euthyneura</taxon>
        <taxon>Panpulmonata</taxon>
        <taxon>Sacoglossa</taxon>
        <taxon>Placobranchoidea</taxon>
        <taxon>Plakobranchidae</taxon>
        <taxon>Elysia</taxon>
    </lineage>
</organism>
<dbReference type="Proteomes" id="UP000762676">
    <property type="component" value="Unassembled WGS sequence"/>
</dbReference>
<dbReference type="EMBL" id="BMAT01006361">
    <property type="protein sequence ID" value="GFS11016.1"/>
    <property type="molecule type" value="Genomic_DNA"/>
</dbReference>
<name>A0AAV4IR65_9GAST</name>
<evidence type="ECO:0000313" key="3">
    <source>
        <dbReference type="Proteomes" id="UP000762676"/>
    </source>
</evidence>
<protein>
    <submittedName>
        <fullName evidence="2">Uncharacterized protein</fullName>
    </submittedName>
</protein>
<dbReference type="AlphaFoldDB" id="A0AAV4IR65"/>
<gene>
    <name evidence="2" type="ORF">ElyMa_003075100</name>
</gene>
<evidence type="ECO:0000313" key="2">
    <source>
        <dbReference type="EMBL" id="GFS11016.1"/>
    </source>
</evidence>
<proteinExistence type="predicted"/>